<keyword evidence="2" id="KW-1185">Reference proteome</keyword>
<sequence length="433" mass="48966">MDKSVARKHWSKGAGDIQLPTRVQVAKQEAPSGYDDYLLLLQQRNRLMKKLTQKDDKQIELEKREQGFALYLNGANADTRVLPPTSKTPCMTATKTPRSCRKPKTAGDVPRNNFVDRCSLFDLEDDGTIDNFRAKTAPSKVRRKNWQQHSIEIKTDRGERRRLHAPVSYHYSEDFEDGDDLVDSLDDGIDSIDYDDDFYDTDKDDGQQADKNYVMLSVDDVIKLRQSLELNCQIRDSISKYKTKSASEAIPECTQSLEEDIEEDLQADSLECSTMLAPDDLFILELGSKGKTNEQNSTTRARYEESDYIMLQSEPPKTKLKGNNEAMSLRSQNKTNRLSLDVDNSLKADAVIAAIRAENEGLKKLHKQIPSIPETSVDKSTESLNSTLTDDRLEDIVKKVSELDSKSQHKLVETLHAIEDSANTDSKLSPQHT</sequence>
<protein>
    <submittedName>
        <fullName evidence="3">Uncharacterized protein KIAA0556 homolog</fullName>
    </submittedName>
</protein>
<evidence type="ECO:0000313" key="3">
    <source>
        <dbReference type="RefSeq" id="XP_006822222.1"/>
    </source>
</evidence>
<evidence type="ECO:0000313" key="2">
    <source>
        <dbReference type="Proteomes" id="UP000694865"/>
    </source>
</evidence>
<organism evidence="2 3">
    <name type="scientific">Saccoglossus kowalevskii</name>
    <name type="common">Acorn worm</name>
    <dbReference type="NCBI Taxonomy" id="10224"/>
    <lineage>
        <taxon>Eukaryota</taxon>
        <taxon>Metazoa</taxon>
        <taxon>Hemichordata</taxon>
        <taxon>Enteropneusta</taxon>
        <taxon>Harrimaniidae</taxon>
        <taxon>Saccoglossus</taxon>
    </lineage>
</organism>
<dbReference type="PANTHER" id="PTHR21534">
    <property type="entry name" value="KATANIN-INTERACTING PROTEIN"/>
    <property type="match status" value="1"/>
</dbReference>
<evidence type="ECO:0000256" key="1">
    <source>
        <dbReference type="SAM" id="MobiDB-lite"/>
    </source>
</evidence>
<feature type="compositionally biased region" description="Polar residues" evidence="1">
    <location>
        <begin position="85"/>
        <end position="97"/>
    </location>
</feature>
<name>A0ABM0MQD1_SACKO</name>
<reference evidence="3" key="1">
    <citation type="submission" date="2025-08" db="UniProtKB">
        <authorList>
            <consortium name="RefSeq"/>
        </authorList>
    </citation>
    <scope>IDENTIFICATION</scope>
    <source>
        <tissue evidence="3">Testes</tissue>
    </source>
</reference>
<feature type="region of interest" description="Disordered" evidence="1">
    <location>
        <begin position="84"/>
        <end position="106"/>
    </location>
</feature>
<dbReference type="GeneID" id="102808281"/>
<dbReference type="InterPro" id="IPR026704">
    <property type="entry name" value="KATNIP"/>
</dbReference>
<accession>A0ABM0MQD1</accession>
<dbReference type="Proteomes" id="UP000694865">
    <property type="component" value="Unplaced"/>
</dbReference>
<dbReference type="RefSeq" id="XP_006822222.1">
    <property type="nucleotide sequence ID" value="XM_006822159.1"/>
</dbReference>
<dbReference type="PANTHER" id="PTHR21534:SF0">
    <property type="entry name" value="KATANIN-INTERACTING PROTEIN"/>
    <property type="match status" value="1"/>
</dbReference>
<gene>
    <name evidence="3" type="primary">LOC102808281</name>
</gene>
<feature type="non-terminal residue" evidence="3">
    <location>
        <position position="433"/>
    </location>
</feature>
<proteinExistence type="predicted"/>